<keyword evidence="2" id="KW-1185">Reference proteome</keyword>
<proteinExistence type="predicted"/>
<dbReference type="RefSeq" id="WP_277103730.1">
    <property type="nucleotide sequence ID" value="NZ_BAAAJS010000053.1"/>
</dbReference>
<dbReference type="Pfam" id="PF08974">
    <property type="entry name" value="DUF1877"/>
    <property type="match status" value="1"/>
</dbReference>
<accession>A0ABU2BC71</accession>
<sequence length="160" mass="18015">MSRGLFFRLSDDEVGPLLNFLGSGEELVQFVSELEEQYWNFACEVDKAWDPIHCSLNPFEEDEPLGAKGVVSGARCLLDDVQLGWITHLDPAQVKEVHTFLDGLNNEQFTRAYNAMPTDLRNPEYGPQECASALGWLEKLRAFYGLAAQESQHVIFSVAF</sequence>
<dbReference type="InterPro" id="IPR035944">
    <property type="entry name" value="YfbM-like_sf"/>
</dbReference>
<dbReference type="EMBL" id="JAVDYF010000001">
    <property type="protein sequence ID" value="MDR7356237.1"/>
    <property type="molecule type" value="Genomic_DNA"/>
</dbReference>
<reference evidence="1 2" key="1">
    <citation type="submission" date="2023-07" db="EMBL/GenBank/DDBJ databases">
        <title>Sequencing the genomes of 1000 actinobacteria strains.</title>
        <authorList>
            <person name="Klenk H.-P."/>
        </authorList>
    </citation>
    <scope>NUCLEOTIDE SEQUENCE [LARGE SCALE GENOMIC DNA]</scope>
    <source>
        <strain evidence="1 2">DSM 44508</strain>
    </source>
</reference>
<organism evidence="1 2">
    <name type="scientific">Corynebacterium felinum</name>
    <dbReference type="NCBI Taxonomy" id="131318"/>
    <lineage>
        <taxon>Bacteria</taxon>
        <taxon>Bacillati</taxon>
        <taxon>Actinomycetota</taxon>
        <taxon>Actinomycetes</taxon>
        <taxon>Mycobacteriales</taxon>
        <taxon>Corynebacteriaceae</taxon>
        <taxon>Corynebacterium</taxon>
    </lineage>
</organism>
<dbReference type="Proteomes" id="UP001183619">
    <property type="component" value="Unassembled WGS sequence"/>
</dbReference>
<dbReference type="InterPro" id="IPR015068">
    <property type="entry name" value="DUF1877"/>
</dbReference>
<dbReference type="Gene3D" id="3.40.1760.10">
    <property type="entry name" value="YfbM-like super family"/>
    <property type="match status" value="1"/>
</dbReference>
<evidence type="ECO:0008006" key="3">
    <source>
        <dbReference type="Google" id="ProtNLM"/>
    </source>
</evidence>
<protein>
    <recommendedName>
        <fullName evidence="3">DUF1877 family protein</fullName>
    </recommendedName>
</protein>
<dbReference type="SUPFAM" id="SSF111069">
    <property type="entry name" value="Hypothetical protein yfbM"/>
    <property type="match status" value="1"/>
</dbReference>
<name>A0ABU2BC71_9CORY</name>
<evidence type="ECO:0000313" key="1">
    <source>
        <dbReference type="EMBL" id="MDR7356237.1"/>
    </source>
</evidence>
<evidence type="ECO:0000313" key="2">
    <source>
        <dbReference type="Proteomes" id="UP001183619"/>
    </source>
</evidence>
<comment type="caution">
    <text evidence="1">The sequence shown here is derived from an EMBL/GenBank/DDBJ whole genome shotgun (WGS) entry which is preliminary data.</text>
</comment>
<gene>
    <name evidence="1" type="ORF">J2S37_002775</name>
</gene>